<feature type="compositionally biased region" description="Basic and acidic residues" evidence="2">
    <location>
        <begin position="1141"/>
        <end position="1160"/>
    </location>
</feature>
<keyword evidence="1" id="KW-0175">Coiled coil</keyword>
<feature type="compositionally biased region" description="Acidic residues" evidence="2">
    <location>
        <begin position="1161"/>
        <end position="1176"/>
    </location>
</feature>
<evidence type="ECO:0000259" key="3">
    <source>
        <dbReference type="PROSITE" id="PS51840"/>
    </source>
</evidence>
<evidence type="ECO:0000313" key="5">
    <source>
        <dbReference type="Proteomes" id="UP000657918"/>
    </source>
</evidence>
<dbReference type="EMBL" id="JADGMS010000015">
    <property type="protein sequence ID" value="KAF9668359.1"/>
    <property type="molecule type" value="Genomic_DNA"/>
</dbReference>
<comment type="caution">
    <text evidence="4">The sequence shown here is derived from an EMBL/GenBank/DDBJ whole genome shotgun (WGS) entry which is preliminary data.</text>
</comment>
<feature type="region of interest" description="Disordered" evidence="2">
    <location>
        <begin position="1557"/>
        <end position="1606"/>
    </location>
</feature>
<dbReference type="PROSITE" id="PS51840">
    <property type="entry name" value="C2_NT"/>
    <property type="match status" value="1"/>
</dbReference>
<feature type="compositionally biased region" description="Polar residues" evidence="2">
    <location>
        <begin position="1410"/>
        <end position="1427"/>
    </location>
</feature>
<feature type="compositionally biased region" description="Basic and acidic residues" evidence="2">
    <location>
        <begin position="1394"/>
        <end position="1403"/>
    </location>
</feature>
<dbReference type="Pfam" id="PF23399">
    <property type="entry name" value="LTI65_PGEED"/>
    <property type="match status" value="1"/>
</dbReference>
<keyword evidence="5" id="KW-1185">Reference proteome</keyword>
<dbReference type="InterPro" id="IPR057058">
    <property type="entry name" value="LTI65_LTI78_NYQTKV"/>
</dbReference>
<evidence type="ECO:0000256" key="2">
    <source>
        <dbReference type="SAM" id="MobiDB-lite"/>
    </source>
</evidence>
<feature type="compositionally biased region" description="Polar residues" evidence="2">
    <location>
        <begin position="186"/>
        <end position="202"/>
    </location>
</feature>
<accession>A0A835MLK3</accession>
<organism evidence="4 5">
    <name type="scientific">Salix dunnii</name>
    <dbReference type="NCBI Taxonomy" id="1413687"/>
    <lineage>
        <taxon>Eukaryota</taxon>
        <taxon>Viridiplantae</taxon>
        <taxon>Streptophyta</taxon>
        <taxon>Embryophyta</taxon>
        <taxon>Tracheophyta</taxon>
        <taxon>Spermatophyta</taxon>
        <taxon>Magnoliopsida</taxon>
        <taxon>eudicotyledons</taxon>
        <taxon>Gunneridae</taxon>
        <taxon>Pentapetalae</taxon>
        <taxon>rosids</taxon>
        <taxon>fabids</taxon>
        <taxon>Malpighiales</taxon>
        <taxon>Salicaceae</taxon>
        <taxon>Saliceae</taxon>
        <taxon>Salix</taxon>
    </lineage>
</organism>
<feature type="region of interest" description="Disordered" evidence="2">
    <location>
        <begin position="1503"/>
        <end position="1523"/>
    </location>
</feature>
<feature type="coiled-coil region" evidence="1">
    <location>
        <begin position="452"/>
        <end position="570"/>
    </location>
</feature>
<dbReference type="PANTHER" id="PTHR34452:SF14">
    <property type="entry name" value="MYOSIN HEAVY CHAIN, MUSCLE"/>
    <property type="match status" value="1"/>
</dbReference>
<dbReference type="PANTHER" id="PTHR34452">
    <property type="entry name" value="MYOSIN HEAVY CHAIN-RELATED PROTEIN"/>
    <property type="match status" value="1"/>
</dbReference>
<dbReference type="Proteomes" id="UP000657918">
    <property type="component" value="Unassembled WGS sequence"/>
</dbReference>
<feature type="region of interest" description="Disordered" evidence="2">
    <location>
        <begin position="142"/>
        <end position="266"/>
    </location>
</feature>
<reference evidence="4 5" key="1">
    <citation type="submission" date="2020-10" db="EMBL/GenBank/DDBJ databases">
        <title>Plant Genome Project.</title>
        <authorList>
            <person name="Zhang R.-G."/>
        </authorList>
    </citation>
    <scope>NUCLEOTIDE SEQUENCE [LARGE SCALE GENOMIC DNA]</scope>
    <source>
        <strain evidence="4">FAFU-HL-1</strain>
        <tissue evidence="4">Leaf</tissue>
    </source>
</reference>
<feature type="compositionally biased region" description="Polar residues" evidence="2">
    <location>
        <begin position="1629"/>
        <end position="1642"/>
    </location>
</feature>
<feature type="coiled-coil region" evidence="1">
    <location>
        <begin position="628"/>
        <end position="655"/>
    </location>
</feature>
<dbReference type="Pfam" id="PF23402">
    <property type="entry name" value="LTI65_LTI78_NYQTKV"/>
    <property type="match status" value="1"/>
</dbReference>
<protein>
    <recommendedName>
        <fullName evidence="3">C2 NT-type domain-containing protein</fullName>
    </recommendedName>
</protein>
<feature type="coiled-coil region" evidence="1">
    <location>
        <begin position="891"/>
        <end position="932"/>
    </location>
</feature>
<evidence type="ECO:0000256" key="1">
    <source>
        <dbReference type="SAM" id="Coils"/>
    </source>
</evidence>
<name>A0A835MLK3_9ROSI</name>
<feature type="compositionally biased region" description="Low complexity" evidence="2">
    <location>
        <begin position="1584"/>
        <end position="1595"/>
    </location>
</feature>
<sequence>MFKSWRSDKKRIKATFKLQFQATQVPHLKKPALIISLVPEDVGKTTFKLEKAAVQDGICSWDNPVYVTVKLIKEPKSGKLHEKIYHFIVASGSSKSGYLGEASIDFADFADEPEPLTVSLPLKFANSGAVLHVTIQKMEGDVDPRKIGDNEDPILSQDRSLKSQLSNGHTDENDESFTEDRDLNILLSQNSEQESSFRSSVGGNFKSVPRQDSMPPKGAVDGITTKNRMHRRTSTEWSIGSGSDRSLVGSTNSPLESLPRNFQEASDETIERLKSELSGLMRQSELSELELQTLRKQITKESRRGQDLSRQVKELEEERDELKTECEQLKSSRKFVEAESLNQLRVEYEDSLVQLEEVRRELSHQKDLNTNLKLQLKKTQDSNSELILAVGDLDEMLEKKNKEVSCLSSKLDEVQEKNCKCSMKEDTDQHAVLAPEEKARKDDELCLLKQRVIDLSDEIEVHRENREKLENYIEKLTQDHEYLKQENYDISSKLEQSKIQEHKSSESLATIKELESQLQRLEEKLKTQTQEFSESLVSINELEIQVKGLQKELEKQAQGFETDLDAMTHARIEQEQRAIRAEEALRKTRWKNAVTAERIQEEFRKLSVEMAGKFDENEKLTQKSVSEAEELRVQNRFLEENLHKANEELALVMDQKGVKMEELSMQLDLKTKHVEQMSVELEDASNQLKQGGEMQEAFQVEIDMLKKEIETLKKEKNGISEQEKVNLRDETEKLKTSCEEAKILAERWKRERDEIEGKFASTKKEAEKRRQELLNVRSLKDEKEATIKNLSSQLQNLRDQQITLKHSLSEEEREKEKLQQQVIKLKGELQKKEHENTSVMKKPSFSDEKNLTPMDDEMQMNGRKGIERKTRTCSKEELGEGTFHPMNEGNLTEILTEMAQLKEKNKCMEIELKEMEERYSEISLKFAEVEGERQQLVMTVRNLKNVLPNTGCVQAIQIYTKTLGFVNLLNLGDDTTMDEKMALLQDLKEKYSIVDEVSYYDDNVTQQNLSYTRVPISYLCDFLSLCIMCKGCKELLLQSSLFPNSVKKHYSSGRTWLWNGIMDCLPKGHCTSTAINLFSVLSLAISVFVMESRMARPHGVHDHEHAPNNVGLHPEGEDENRHEKKSVLKKVKDKAKKLKEKVLHGHGQNEHQEVHETDDHDLYEEDDDEGEEMVEDPEVHGASATGYGSASLRSSTHGQGGRLGDPRTTTMQDHTATGPMKSSVLGQVEDELAPPKVLLERTTASKEVPDAPVNSPAASIYPSDPVKGLVHEKERIRGQLEVNLEVPVGLEEDPHAPKGRLVDRVPSNYQTKVTDPTGSGGKEAGITPMLRSFDKMNIYDESRQAEKKNLPVTRRDAQPSMFPTGSHDQFSADPTPPIPINPKEIPESGPESLDILKLKEQPRGDIAVKPSNQRSHTGKISSSTSATADKEKGATNFIASKLGYMERDDDIPEHEVAHEGQNAAKPASSVEYGKKIAATVTEKLTPVYEKVVGLGNTVMSKVHGNTNTSTNTGNEAQNMIKGKDEGVSVKDYFAEKLSPGDEDRALSEVILETLNKGKAEAVTGKKDRPMGKVTESEEVKRRLGSSGSTEEYSGGRVESGSVHIPDKTVVDKLKDAVGSLFVKGEDPKASQQHTLSSSTAGTQAFSSTYVSGEEIGERRLQESGN</sequence>
<dbReference type="InterPro" id="IPR019448">
    <property type="entry name" value="NT-C2"/>
</dbReference>
<evidence type="ECO:0000313" key="4">
    <source>
        <dbReference type="EMBL" id="KAF9668359.1"/>
    </source>
</evidence>
<dbReference type="Pfam" id="PF10358">
    <property type="entry name" value="NT-C2"/>
    <property type="match status" value="1"/>
</dbReference>
<feature type="compositionally biased region" description="Basic and acidic residues" evidence="2">
    <location>
        <begin position="1557"/>
        <end position="1581"/>
    </location>
</feature>
<gene>
    <name evidence="4" type="ORF">SADUNF_Sadunf15G0120400</name>
</gene>
<dbReference type="InterPro" id="IPR012418">
    <property type="entry name" value="CAP160"/>
</dbReference>
<feature type="region of interest" description="Disordered" evidence="2">
    <location>
        <begin position="1623"/>
        <end position="1642"/>
    </location>
</feature>
<feature type="region of interest" description="Disordered" evidence="2">
    <location>
        <begin position="1141"/>
        <end position="1227"/>
    </location>
</feature>
<feature type="region of interest" description="Disordered" evidence="2">
    <location>
        <begin position="1344"/>
        <end position="1432"/>
    </location>
</feature>
<feature type="domain" description="C2 NT-type" evidence="3">
    <location>
        <begin position="4"/>
        <end position="139"/>
    </location>
</feature>
<feature type="compositionally biased region" description="Basic and acidic residues" evidence="2">
    <location>
        <begin position="1344"/>
        <end position="1357"/>
    </location>
</feature>
<feature type="compositionally biased region" description="Polar residues" evidence="2">
    <location>
        <begin position="235"/>
        <end position="255"/>
    </location>
</feature>
<feature type="compositionally biased region" description="Low complexity" evidence="2">
    <location>
        <begin position="1504"/>
        <end position="1514"/>
    </location>
</feature>
<feature type="region of interest" description="Disordered" evidence="2">
    <location>
        <begin position="1099"/>
        <end position="1127"/>
    </location>
</feature>
<dbReference type="InterPro" id="IPR056605">
    <property type="entry name" value="LTI65_LTI78_N"/>
</dbReference>
<dbReference type="Pfam" id="PF23403">
    <property type="entry name" value="LTI65_LTI78_N"/>
    <property type="match status" value="1"/>
</dbReference>
<dbReference type="InterPro" id="IPR057059">
    <property type="entry name" value="LTI65/LTI78_PGEED"/>
</dbReference>
<proteinExistence type="predicted"/>
<feature type="compositionally biased region" description="Polar residues" evidence="2">
    <location>
        <begin position="1186"/>
        <end position="1197"/>
    </location>
</feature>
<feature type="region of interest" description="Disordered" evidence="2">
    <location>
        <begin position="832"/>
        <end position="858"/>
    </location>
</feature>
<dbReference type="Pfam" id="PF07918">
    <property type="entry name" value="CAP160"/>
    <property type="match status" value="1"/>
</dbReference>
<dbReference type="OrthoDB" id="765176at2759"/>